<dbReference type="AlphaFoldDB" id="A0AAX6FTJ3"/>
<dbReference type="InterPro" id="IPR000504">
    <property type="entry name" value="RRM_dom"/>
</dbReference>
<protein>
    <recommendedName>
        <fullName evidence="6">RRM domain-containing protein</fullName>
    </recommendedName>
</protein>
<feature type="compositionally biased region" description="Acidic residues" evidence="5">
    <location>
        <begin position="249"/>
        <end position="278"/>
    </location>
</feature>
<evidence type="ECO:0000256" key="2">
    <source>
        <dbReference type="ARBA" id="ARBA00022884"/>
    </source>
</evidence>
<sequence>MKGGGSDGGGGMEASAASAAGAVAGEGDESPAMTRIYIGGVSAGVTEPDIEKTFSSLGRVAGVELVRTSGRSFAYMDFHPSSQKSLAKLFSTYNGCTWKGGKLKLEKAKEHYLSRLKREWDEDIKLMSVTPVDPKVEPDAAKLKSERSKLEDTHLRIFFPKLRKVKSLPFKGSGKHKYSFQRVEVPSHPIHFCDCEEHSKQSEADSQKYFSALSSGIYYEKELSVMESVMNKLFEKENNETGADRETELTTDEEASEPSVDDISLEETDTASDMDEDNIVTNIGKGRRGDKLMQLTRADNQKSVLGKTQPSKDGSVQNKANSKKRQKTGLSDTSEVTANSKKHPVEQDEDEFSAILPRNTSRKGHPQEPETFAEPPPDKSRTDLGTSETQSTKGPSWLQKSAWRKLVGQAGSSSFSISHVVPDISSVLPMQPNKLGIDTVVSSKKATETQADGEKSKPFQVKEHTLSEQAVLLDLTEVPEAGDEVEATQIGDVQKEDEFSAILPRNTSRKGHPQEPETFAEPPPDKSRTDLDTSETQSTKGPSWLQKSAWRELVGQAGSSSFSISHVVPDISLVLPMQPNKSGIDTVVSSKKATETQTDREKSKPFQVKEHTLSEQAVSLDLTEVPEAGDEVEATQVGDGQKEQPQRTSNQDTRRATPKVVISDTCTFMRSAESEKEWAKARTALSGYLRKKKKREEKDGPKSFHHMPSRRN</sequence>
<feature type="region of interest" description="Disordered" evidence="5">
    <location>
        <begin position="444"/>
        <end position="463"/>
    </location>
</feature>
<feature type="compositionally biased region" description="Basic and acidic residues" evidence="5">
    <location>
        <begin position="236"/>
        <end position="248"/>
    </location>
</feature>
<evidence type="ECO:0000256" key="1">
    <source>
        <dbReference type="ARBA" id="ARBA00004604"/>
    </source>
</evidence>
<reference evidence="7" key="1">
    <citation type="journal article" date="2023" name="GigaByte">
        <title>Genome assembly of the bearded iris, Iris pallida Lam.</title>
        <authorList>
            <person name="Bruccoleri R.E."/>
            <person name="Oakeley E.J."/>
            <person name="Faust A.M.E."/>
            <person name="Altorfer M."/>
            <person name="Dessus-Babus S."/>
            <person name="Burckhardt D."/>
            <person name="Oertli M."/>
            <person name="Naumann U."/>
            <person name="Petersen F."/>
            <person name="Wong J."/>
        </authorList>
    </citation>
    <scope>NUCLEOTIDE SEQUENCE</scope>
    <source>
        <strain evidence="7">GSM-AAB239-AS_SAM_17_03QT</strain>
    </source>
</reference>
<keyword evidence="3" id="KW-0539">Nucleus</keyword>
<proteinExistence type="predicted"/>
<feature type="compositionally biased region" description="Polar residues" evidence="5">
    <location>
        <begin position="328"/>
        <end position="339"/>
    </location>
</feature>
<feature type="region of interest" description="Disordered" evidence="5">
    <location>
        <begin position="580"/>
        <end position="659"/>
    </location>
</feature>
<dbReference type="Proteomes" id="UP001140949">
    <property type="component" value="Unassembled WGS sequence"/>
</dbReference>
<feature type="domain" description="RRM" evidence="6">
    <location>
        <begin position="34"/>
        <end position="110"/>
    </location>
</feature>
<dbReference type="GO" id="GO:0003723">
    <property type="term" value="F:RNA binding"/>
    <property type="evidence" value="ECO:0007669"/>
    <property type="project" value="UniProtKB-UniRule"/>
</dbReference>
<comment type="caution">
    <text evidence="7">The sequence shown here is derived from an EMBL/GenBank/DDBJ whole genome shotgun (WGS) entry which is preliminary data.</text>
</comment>
<dbReference type="InterPro" id="IPR035979">
    <property type="entry name" value="RBD_domain_sf"/>
</dbReference>
<feature type="region of interest" description="Disordered" evidence="5">
    <location>
        <begin position="684"/>
        <end position="712"/>
    </location>
</feature>
<evidence type="ECO:0000256" key="4">
    <source>
        <dbReference type="PROSITE-ProRule" id="PRU00176"/>
    </source>
</evidence>
<gene>
    <name evidence="7" type="ORF">M6B38_400320</name>
</gene>
<accession>A0AAX6FTJ3</accession>
<dbReference type="CDD" id="cd12226">
    <property type="entry name" value="RRM_NOL8"/>
    <property type="match status" value="1"/>
</dbReference>
<comment type="subcellular location">
    <subcellularLocation>
        <location evidence="1">Nucleus</location>
        <location evidence="1">Nucleolus</location>
    </subcellularLocation>
</comment>
<feature type="compositionally biased region" description="Polar residues" evidence="5">
    <location>
        <begin position="383"/>
        <end position="394"/>
    </location>
</feature>
<feature type="compositionally biased region" description="Basic residues" evidence="5">
    <location>
        <begin position="703"/>
        <end position="712"/>
    </location>
</feature>
<organism evidence="7 8">
    <name type="scientific">Iris pallida</name>
    <name type="common">Sweet iris</name>
    <dbReference type="NCBI Taxonomy" id="29817"/>
    <lineage>
        <taxon>Eukaryota</taxon>
        <taxon>Viridiplantae</taxon>
        <taxon>Streptophyta</taxon>
        <taxon>Embryophyta</taxon>
        <taxon>Tracheophyta</taxon>
        <taxon>Spermatophyta</taxon>
        <taxon>Magnoliopsida</taxon>
        <taxon>Liliopsida</taxon>
        <taxon>Asparagales</taxon>
        <taxon>Iridaceae</taxon>
        <taxon>Iridoideae</taxon>
        <taxon>Irideae</taxon>
        <taxon>Iris</taxon>
    </lineage>
</organism>
<dbReference type="PANTHER" id="PTHR23099">
    <property type="entry name" value="TRANSCRIPTIONAL REGULATOR"/>
    <property type="match status" value="1"/>
</dbReference>
<evidence type="ECO:0000313" key="8">
    <source>
        <dbReference type="Proteomes" id="UP001140949"/>
    </source>
</evidence>
<dbReference type="SUPFAM" id="SSF54928">
    <property type="entry name" value="RNA-binding domain, RBD"/>
    <property type="match status" value="1"/>
</dbReference>
<feature type="compositionally biased region" description="Polar residues" evidence="5">
    <location>
        <begin position="580"/>
        <end position="591"/>
    </location>
</feature>
<keyword evidence="2 4" id="KW-0694">RNA-binding</keyword>
<keyword evidence="8" id="KW-1185">Reference proteome</keyword>
<name>A0AAX6FTJ3_IRIPA</name>
<evidence type="ECO:0000256" key="5">
    <source>
        <dbReference type="SAM" id="MobiDB-lite"/>
    </source>
</evidence>
<dbReference type="PANTHER" id="PTHR23099:SF0">
    <property type="entry name" value="GERM CELL NUCLEAR ACIDIC PROTEIN"/>
    <property type="match status" value="1"/>
</dbReference>
<evidence type="ECO:0000259" key="6">
    <source>
        <dbReference type="PROSITE" id="PS50102"/>
    </source>
</evidence>
<dbReference type="InterPro" id="IPR034138">
    <property type="entry name" value="NOP8_RRM"/>
</dbReference>
<dbReference type="PROSITE" id="PS50102">
    <property type="entry name" value="RRM"/>
    <property type="match status" value="1"/>
</dbReference>
<feature type="compositionally biased region" description="Polar residues" evidence="5">
    <location>
        <begin position="297"/>
        <end position="320"/>
    </location>
</feature>
<reference evidence="7" key="2">
    <citation type="submission" date="2023-04" db="EMBL/GenBank/DDBJ databases">
        <authorList>
            <person name="Bruccoleri R.E."/>
            <person name="Oakeley E.J."/>
            <person name="Faust A.-M."/>
            <person name="Dessus-Babus S."/>
            <person name="Altorfer M."/>
            <person name="Burckhardt D."/>
            <person name="Oertli M."/>
            <person name="Naumann U."/>
            <person name="Petersen F."/>
            <person name="Wong J."/>
        </authorList>
    </citation>
    <scope>NUCLEOTIDE SEQUENCE</scope>
    <source>
        <strain evidence="7">GSM-AAB239-AS_SAM_17_03QT</strain>
        <tissue evidence="7">Leaf</tissue>
    </source>
</reference>
<dbReference type="InterPro" id="IPR012677">
    <property type="entry name" value="Nucleotide-bd_a/b_plait_sf"/>
</dbReference>
<feature type="region of interest" description="Disordered" evidence="5">
    <location>
        <begin position="236"/>
        <end position="400"/>
    </location>
</feature>
<dbReference type="EMBL" id="JANAVB010025999">
    <property type="protein sequence ID" value="KAJ6819597.1"/>
    <property type="molecule type" value="Genomic_DNA"/>
</dbReference>
<dbReference type="GO" id="GO:0005730">
    <property type="term" value="C:nucleolus"/>
    <property type="evidence" value="ECO:0007669"/>
    <property type="project" value="UniProtKB-SubCell"/>
</dbReference>
<feature type="region of interest" description="Disordered" evidence="5">
    <location>
        <begin position="504"/>
        <end position="545"/>
    </location>
</feature>
<evidence type="ECO:0000313" key="7">
    <source>
        <dbReference type="EMBL" id="KAJ6819597.1"/>
    </source>
</evidence>
<dbReference type="SMART" id="SM00360">
    <property type="entry name" value="RRM"/>
    <property type="match status" value="1"/>
</dbReference>
<evidence type="ECO:0000256" key="3">
    <source>
        <dbReference type="ARBA" id="ARBA00023242"/>
    </source>
</evidence>
<dbReference type="Pfam" id="PF00076">
    <property type="entry name" value="RRM_1"/>
    <property type="match status" value="1"/>
</dbReference>
<feature type="compositionally biased region" description="Basic and acidic residues" evidence="5">
    <location>
        <begin position="592"/>
        <end position="613"/>
    </location>
</feature>
<feature type="compositionally biased region" description="Basic and acidic residues" evidence="5">
    <location>
        <begin position="452"/>
        <end position="463"/>
    </location>
</feature>
<dbReference type="Gene3D" id="3.30.70.330">
    <property type="match status" value="1"/>
</dbReference>